<dbReference type="Proteomes" id="UP000257045">
    <property type="component" value="Unassembled WGS sequence"/>
</dbReference>
<dbReference type="AlphaFoldDB" id="A0A3D8J451"/>
<feature type="binding site" evidence="4">
    <location>
        <position position="92"/>
    </location>
    <ligand>
        <name>Zn(2+)</name>
        <dbReference type="ChEBI" id="CHEBI:29105"/>
    </ligand>
</feature>
<evidence type="ECO:0000256" key="4">
    <source>
        <dbReference type="HAMAP-Rule" id="MF_00213"/>
    </source>
</evidence>
<feature type="binding site" evidence="4">
    <location>
        <position position="89"/>
    </location>
    <ligand>
        <name>Zn(2+)</name>
        <dbReference type="ChEBI" id="CHEBI:29105"/>
    </ligand>
</feature>
<comment type="similarity">
    <text evidence="4">Belongs to the HypA/HybF family.</text>
</comment>
<feature type="binding site" evidence="4">
    <location>
        <position position="2"/>
    </location>
    <ligand>
        <name>Ni(2+)</name>
        <dbReference type="ChEBI" id="CHEBI:49786"/>
    </ligand>
</feature>
<comment type="caution">
    <text evidence="5">The sequence shown here is derived from an EMBL/GenBank/DDBJ whole genome shotgun (WGS) entry which is preliminary data.</text>
</comment>
<dbReference type="RefSeq" id="WP_115568878.1">
    <property type="nucleotide sequence ID" value="NZ_NXLV01000001.1"/>
</dbReference>
<name>A0A3D8J451_9HELI</name>
<keyword evidence="3 4" id="KW-0862">Zinc</keyword>
<dbReference type="PIRSF" id="PIRSF004761">
    <property type="entry name" value="Hydrgn_mat_HypA"/>
    <property type="match status" value="1"/>
</dbReference>
<dbReference type="HAMAP" id="MF_00213">
    <property type="entry name" value="HypA_HybF"/>
    <property type="match status" value="1"/>
</dbReference>
<dbReference type="GO" id="GO:0008270">
    <property type="term" value="F:zinc ion binding"/>
    <property type="evidence" value="ECO:0007669"/>
    <property type="project" value="UniProtKB-UniRule"/>
</dbReference>
<accession>A0A3D8J451</accession>
<dbReference type="GO" id="GO:0051604">
    <property type="term" value="P:protein maturation"/>
    <property type="evidence" value="ECO:0007669"/>
    <property type="project" value="InterPro"/>
</dbReference>
<dbReference type="PANTHER" id="PTHR34535">
    <property type="entry name" value="HYDROGENASE MATURATION FACTOR HYPA"/>
    <property type="match status" value="1"/>
</dbReference>
<dbReference type="Pfam" id="PF01155">
    <property type="entry name" value="HypA"/>
    <property type="match status" value="1"/>
</dbReference>
<evidence type="ECO:0000313" key="6">
    <source>
        <dbReference type="Proteomes" id="UP000257045"/>
    </source>
</evidence>
<evidence type="ECO:0000256" key="2">
    <source>
        <dbReference type="ARBA" id="ARBA00022723"/>
    </source>
</evidence>
<dbReference type="Gene3D" id="3.30.2320.80">
    <property type="match status" value="1"/>
</dbReference>
<organism evidence="5 6">
    <name type="scientific">Helicobacter brantae</name>
    <dbReference type="NCBI Taxonomy" id="375927"/>
    <lineage>
        <taxon>Bacteria</taxon>
        <taxon>Pseudomonadati</taxon>
        <taxon>Campylobacterota</taxon>
        <taxon>Epsilonproteobacteria</taxon>
        <taxon>Campylobacterales</taxon>
        <taxon>Helicobacteraceae</taxon>
        <taxon>Helicobacter</taxon>
    </lineage>
</organism>
<proteinExistence type="inferred from homology"/>
<dbReference type="PANTHER" id="PTHR34535:SF3">
    <property type="entry name" value="HYDROGENASE MATURATION FACTOR HYPA"/>
    <property type="match status" value="1"/>
</dbReference>
<feature type="binding site" evidence="4">
    <location>
        <position position="73"/>
    </location>
    <ligand>
        <name>Zn(2+)</name>
        <dbReference type="ChEBI" id="CHEBI:29105"/>
    </ligand>
</feature>
<dbReference type="EMBL" id="NXLV01000001">
    <property type="protein sequence ID" value="RDU72248.1"/>
    <property type="molecule type" value="Genomic_DNA"/>
</dbReference>
<dbReference type="OrthoDB" id="9800361at2"/>
<keyword evidence="2 4" id="KW-0479">Metal-binding</keyword>
<dbReference type="InterPro" id="IPR000688">
    <property type="entry name" value="HypA/HybF"/>
</dbReference>
<protein>
    <recommendedName>
        <fullName evidence="4">Hydrogenase maturation factor HypA</fullName>
    </recommendedName>
</protein>
<evidence type="ECO:0000256" key="1">
    <source>
        <dbReference type="ARBA" id="ARBA00022596"/>
    </source>
</evidence>
<evidence type="ECO:0000256" key="3">
    <source>
        <dbReference type="ARBA" id="ARBA00022833"/>
    </source>
</evidence>
<reference evidence="5 6" key="1">
    <citation type="submission" date="2018-04" db="EMBL/GenBank/DDBJ databases">
        <title>Novel Campyloabacter and Helicobacter Species and Strains.</title>
        <authorList>
            <person name="Mannion A.J."/>
            <person name="Shen Z."/>
            <person name="Fox J.G."/>
        </authorList>
    </citation>
    <scope>NUCLEOTIDE SEQUENCE [LARGE SCALE GENOMIC DNA]</scope>
    <source>
        <strain evidence="5 6">MIT 04-9366</strain>
    </source>
</reference>
<feature type="binding site" evidence="4">
    <location>
        <position position="76"/>
    </location>
    <ligand>
        <name>Zn(2+)</name>
        <dbReference type="ChEBI" id="CHEBI:29105"/>
    </ligand>
</feature>
<evidence type="ECO:0000313" key="5">
    <source>
        <dbReference type="EMBL" id="RDU72248.1"/>
    </source>
</evidence>
<comment type="function">
    <text evidence="4">Involved in the maturation of [NiFe] hydrogenases. Required for nickel insertion into the metal center of the hydrogenase.</text>
</comment>
<dbReference type="GO" id="GO:0016151">
    <property type="term" value="F:nickel cation binding"/>
    <property type="evidence" value="ECO:0007669"/>
    <property type="project" value="UniProtKB-UniRule"/>
</dbReference>
<keyword evidence="1 4" id="KW-0533">Nickel</keyword>
<gene>
    <name evidence="4" type="primary">hypA</name>
    <name evidence="5" type="ORF">CQA58_01185</name>
</gene>
<sequence length="113" mass="12794">MHEYSVVQSFIELCGDYVRENDCQRVLEAKVKVGILSGIELGLFERALETFKVGSVLENAKIEYITQPLVLECRECGEVSETSKHLVQCPKCQSSEVKILDGEEMTLLHLEME</sequence>
<keyword evidence="6" id="KW-1185">Reference proteome</keyword>